<evidence type="ECO:0000313" key="1">
    <source>
        <dbReference type="EMBL" id="KAK1743608.1"/>
    </source>
</evidence>
<gene>
    <name evidence="1" type="ORF">QTG54_005205</name>
</gene>
<dbReference type="EMBL" id="JATAAI010000008">
    <property type="protein sequence ID" value="KAK1743608.1"/>
    <property type="molecule type" value="Genomic_DNA"/>
</dbReference>
<reference evidence="1" key="1">
    <citation type="submission" date="2023-06" db="EMBL/GenBank/DDBJ databases">
        <title>Survivors Of The Sea: Transcriptome response of Skeletonema marinoi to long-term dormancy.</title>
        <authorList>
            <person name="Pinder M.I.M."/>
            <person name="Kourtchenko O."/>
            <person name="Robertson E.K."/>
            <person name="Larsson T."/>
            <person name="Maumus F."/>
            <person name="Osuna-Cruz C.M."/>
            <person name="Vancaester E."/>
            <person name="Stenow R."/>
            <person name="Vandepoele K."/>
            <person name="Ploug H."/>
            <person name="Bruchert V."/>
            <person name="Godhe A."/>
            <person name="Topel M."/>
        </authorList>
    </citation>
    <scope>NUCLEOTIDE SEQUENCE</scope>
    <source>
        <strain evidence="1">R05AC</strain>
    </source>
</reference>
<organism evidence="1 2">
    <name type="scientific">Skeletonema marinoi</name>
    <dbReference type="NCBI Taxonomy" id="267567"/>
    <lineage>
        <taxon>Eukaryota</taxon>
        <taxon>Sar</taxon>
        <taxon>Stramenopiles</taxon>
        <taxon>Ochrophyta</taxon>
        <taxon>Bacillariophyta</taxon>
        <taxon>Coscinodiscophyceae</taxon>
        <taxon>Thalassiosirophycidae</taxon>
        <taxon>Thalassiosirales</taxon>
        <taxon>Skeletonemataceae</taxon>
        <taxon>Skeletonema</taxon>
        <taxon>Skeletonema marinoi-dohrnii complex</taxon>
    </lineage>
</organism>
<sequence length="701" mass="79213">MGKKSKRRQPVASVTSSASDTCAADDRLKIGDRVLLTKLKSKEYNGKVGNVVSLPKLSGDDGRYGIRLDDKAAAIAIRRENIERVKIWKSTENQLEERKNTIDEVVEEAKDSMSADQLGMMRMMTNMFMTDENQSKLFGRKIEPMPNFYQELLEGVGFPHGVNKVWADNYLRTAYEQSNNLPHFFEFHLKMADYEPQPGDVLKRLGTNDKEKMKWYFGPQFPGKVFPRRGNNATSYTSLLRHSFSNQAYRKEVLQQGSTHVAVGFVDLGILFAATLRGEQRDPPLRFLGIEMSSYAVAKTHVIWQMLKQTPNGIDDRDNHLRYTMQAWFSTTLDKGAIAALKSALDALCAPSKLHGQDKQKTYHPDVRHLLVYWHGAVTTTVAEARSQYAMFTSNAQSYIADLKRKQDRMDMAKYEITGDFGLKNDIPYAGNTLMFDCPDGTSPIAKDETVFSAFDWKEIAKLLSAKTSLIDAAEEYALKNLSKLADWALQERVVVELVCAKFEDAVEDIAASKPWSMSWSNVIDYVDHADFHRMARACSVFGDTVHFAYSMNWPLDVFGVNIIDYQGKDKTKLRTQIIETANDAVGKAYKMCGWDKYLRSPPPVNPINTTAHYGLELMHYSTWTRQFFSVAQNDGPCKVGNTEHIIGSPLSPTGASTVAFTWTYDPEIKFNPSFVNVLLYLHLVFSCIFSPLLCCRYGCG</sequence>
<dbReference type="AlphaFoldDB" id="A0AAD9DFD6"/>
<accession>A0AAD9DFD6</accession>
<protein>
    <submittedName>
        <fullName evidence="1">Uncharacterized protein</fullName>
    </submittedName>
</protein>
<proteinExistence type="predicted"/>
<keyword evidence="2" id="KW-1185">Reference proteome</keyword>
<comment type="caution">
    <text evidence="1">The sequence shown here is derived from an EMBL/GenBank/DDBJ whole genome shotgun (WGS) entry which is preliminary data.</text>
</comment>
<evidence type="ECO:0000313" key="2">
    <source>
        <dbReference type="Proteomes" id="UP001224775"/>
    </source>
</evidence>
<dbReference type="Proteomes" id="UP001224775">
    <property type="component" value="Unassembled WGS sequence"/>
</dbReference>
<name>A0AAD9DFD6_9STRA</name>